<proteinExistence type="predicted"/>
<gene>
    <name evidence="3" type="ORF">SAMN04488047_11641</name>
</gene>
<dbReference type="Proteomes" id="UP000199356">
    <property type="component" value="Unassembled WGS sequence"/>
</dbReference>
<name>A0A1I5U1S2_9RHOB</name>
<dbReference type="GO" id="GO:0005829">
    <property type="term" value="C:cytosol"/>
    <property type="evidence" value="ECO:0007669"/>
    <property type="project" value="TreeGrafter"/>
</dbReference>
<evidence type="ECO:0000313" key="3">
    <source>
        <dbReference type="EMBL" id="SFP88516.1"/>
    </source>
</evidence>
<dbReference type="PROSITE" id="PS00062">
    <property type="entry name" value="ALDOKETO_REDUCTASE_2"/>
    <property type="match status" value="1"/>
</dbReference>
<accession>A0A1I5U1S2</accession>
<feature type="domain" description="NADP-dependent oxidoreductase" evidence="2">
    <location>
        <begin position="17"/>
        <end position="297"/>
    </location>
</feature>
<dbReference type="AlphaFoldDB" id="A0A1I5U1S2"/>
<dbReference type="SUPFAM" id="SSF51430">
    <property type="entry name" value="NAD(P)-linked oxidoreductase"/>
    <property type="match status" value="1"/>
</dbReference>
<dbReference type="EMBL" id="FOXA01000016">
    <property type="protein sequence ID" value="SFP88516.1"/>
    <property type="molecule type" value="Genomic_DNA"/>
</dbReference>
<dbReference type="InterPro" id="IPR023210">
    <property type="entry name" value="NADP_OxRdtase_dom"/>
</dbReference>
<evidence type="ECO:0000259" key="2">
    <source>
        <dbReference type="Pfam" id="PF00248"/>
    </source>
</evidence>
<dbReference type="STRING" id="441119.SAMN04488047_11641"/>
<sequence length="311" mass="33416">MTHILTSLDGAPISSFCFGTMQFGGKADEAASRGMYDACRAAGLNFFDTAHVYTDGASETFLGRFAKDERDKVVIATKANFPGGCSRQNILSSLDESRQRLGMDVIDVLYLHRWDPDTPVEESIETLAKLQQDGTVRYLGVSNFAAWQVMKVQAVAQSMGTRIDILQPMYNLVKRQAEVEILPMALSEGIAVAPYSPLGGGLLTGKYAGGDAGRLIEDERYAKRYGPAWMHQAASALAEIASEIGVAPATLAVAWAARHPGVTAPIISARSVEQLEPSLAAVNFAMDDALYDRLTALSPAPAPATDRLEEA</sequence>
<keyword evidence="1" id="KW-0560">Oxidoreductase</keyword>
<evidence type="ECO:0000313" key="4">
    <source>
        <dbReference type="Proteomes" id="UP000199356"/>
    </source>
</evidence>
<evidence type="ECO:0000256" key="1">
    <source>
        <dbReference type="ARBA" id="ARBA00023002"/>
    </source>
</evidence>
<dbReference type="OrthoDB" id="9803483at2"/>
<dbReference type="Pfam" id="PF00248">
    <property type="entry name" value="Aldo_ket_red"/>
    <property type="match status" value="1"/>
</dbReference>
<keyword evidence="4" id="KW-1185">Reference proteome</keyword>
<dbReference type="Gene3D" id="3.20.20.100">
    <property type="entry name" value="NADP-dependent oxidoreductase domain"/>
    <property type="match status" value="1"/>
</dbReference>
<dbReference type="GO" id="GO:0016491">
    <property type="term" value="F:oxidoreductase activity"/>
    <property type="evidence" value="ECO:0007669"/>
    <property type="project" value="UniProtKB-KW"/>
</dbReference>
<protein>
    <submittedName>
        <fullName evidence="3">Predicted oxidoreductase</fullName>
    </submittedName>
</protein>
<dbReference type="InterPro" id="IPR050523">
    <property type="entry name" value="AKR_Detox_Biosynth"/>
</dbReference>
<dbReference type="PANTHER" id="PTHR43364:SF4">
    <property type="entry name" value="NAD(P)-LINKED OXIDOREDUCTASE SUPERFAMILY PROTEIN"/>
    <property type="match status" value="1"/>
</dbReference>
<dbReference type="PANTHER" id="PTHR43364">
    <property type="entry name" value="NADH-SPECIFIC METHYLGLYOXAL REDUCTASE-RELATED"/>
    <property type="match status" value="1"/>
</dbReference>
<reference evidence="3 4" key="1">
    <citation type="submission" date="2016-10" db="EMBL/GenBank/DDBJ databases">
        <authorList>
            <person name="de Groot N.N."/>
        </authorList>
    </citation>
    <scope>NUCLEOTIDE SEQUENCE [LARGE SCALE GENOMIC DNA]</scope>
    <source>
        <strain evidence="3 4">DSM 19547</strain>
    </source>
</reference>
<dbReference type="InterPro" id="IPR036812">
    <property type="entry name" value="NAD(P)_OxRdtase_dom_sf"/>
</dbReference>
<organism evidence="3 4">
    <name type="scientific">Tranquillimonas alkanivorans</name>
    <dbReference type="NCBI Taxonomy" id="441119"/>
    <lineage>
        <taxon>Bacteria</taxon>
        <taxon>Pseudomonadati</taxon>
        <taxon>Pseudomonadota</taxon>
        <taxon>Alphaproteobacteria</taxon>
        <taxon>Rhodobacterales</taxon>
        <taxon>Roseobacteraceae</taxon>
        <taxon>Tranquillimonas</taxon>
    </lineage>
</organism>
<dbReference type="InterPro" id="IPR018170">
    <property type="entry name" value="Aldo/ket_reductase_CS"/>
</dbReference>
<dbReference type="RefSeq" id="WP_093424380.1">
    <property type="nucleotide sequence ID" value="NZ_FOXA01000016.1"/>
</dbReference>